<keyword evidence="8" id="KW-0472">Membrane</keyword>
<dbReference type="InterPro" id="IPR050747">
    <property type="entry name" value="Mitochondrial_chaperone_BCS1"/>
</dbReference>
<dbReference type="AlphaFoldDB" id="A0A2K1YA79"/>
<keyword evidence="6" id="KW-0067">ATP-binding</keyword>
<dbReference type="Proteomes" id="UP000006729">
    <property type="component" value="Chromosome 12"/>
</dbReference>
<organism evidence="10 11">
    <name type="scientific">Populus trichocarpa</name>
    <name type="common">Western balsam poplar</name>
    <name type="synonym">Populus balsamifera subsp. trichocarpa</name>
    <dbReference type="NCBI Taxonomy" id="3694"/>
    <lineage>
        <taxon>Eukaryota</taxon>
        <taxon>Viridiplantae</taxon>
        <taxon>Streptophyta</taxon>
        <taxon>Embryophyta</taxon>
        <taxon>Tracheophyta</taxon>
        <taxon>Spermatophyta</taxon>
        <taxon>Magnoliopsida</taxon>
        <taxon>eudicotyledons</taxon>
        <taxon>Gunneridae</taxon>
        <taxon>Pentapetalae</taxon>
        <taxon>rosids</taxon>
        <taxon>fabids</taxon>
        <taxon>Malpighiales</taxon>
        <taxon>Salicaceae</taxon>
        <taxon>Saliceae</taxon>
        <taxon>Populus</taxon>
    </lineage>
</organism>
<dbReference type="InterPro" id="IPR025753">
    <property type="entry name" value="AAA_N_dom"/>
</dbReference>
<dbReference type="STRING" id="3694.A0A2K1YA79"/>
<dbReference type="PANTHER" id="PTHR23070">
    <property type="entry name" value="BCS1 AAA-TYPE ATPASE"/>
    <property type="match status" value="1"/>
</dbReference>
<accession>A0A2K1YA79</accession>
<evidence type="ECO:0000256" key="5">
    <source>
        <dbReference type="ARBA" id="ARBA00049360"/>
    </source>
</evidence>
<feature type="region of interest" description="Disordered" evidence="7">
    <location>
        <begin position="241"/>
        <end position="268"/>
    </location>
</feature>
<dbReference type="GO" id="GO:0006950">
    <property type="term" value="P:response to stress"/>
    <property type="evidence" value="ECO:0007669"/>
    <property type="project" value="UniProtKB-ARBA"/>
</dbReference>
<name>A0A2K1YA79_POPTR</name>
<dbReference type="InterPro" id="IPR003960">
    <property type="entry name" value="ATPase_AAA_CS"/>
</dbReference>
<evidence type="ECO:0000313" key="10">
    <source>
        <dbReference type="EMBL" id="PNT09933.1"/>
    </source>
</evidence>
<comment type="cofactor">
    <cofactor evidence="1">
        <name>Mg(2+)</name>
        <dbReference type="ChEBI" id="CHEBI:18420"/>
    </cofactor>
</comment>
<evidence type="ECO:0000256" key="1">
    <source>
        <dbReference type="ARBA" id="ARBA00001946"/>
    </source>
</evidence>
<dbReference type="PROSITE" id="PS00674">
    <property type="entry name" value="AAA"/>
    <property type="match status" value="1"/>
</dbReference>
<feature type="region of interest" description="Disordered" evidence="7">
    <location>
        <begin position="392"/>
        <end position="428"/>
    </location>
</feature>
<dbReference type="Pfam" id="PF00004">
    <property type="entry name" value="AAA"/>
    <property type="match status" value="1"/>
</dbReference>
<dbReference type="InterPro" id="IPR027417">
    <property type="entry name" value="P-loop_NTPase"/>
</dbReference>
<dbReference type="SMART" id="SM00382">
    <property type="entry name" value="AAA"/>
    <property type="match status" value="1"/>
</dbReference>
<evidence type="ECO:0000256" key="3">
    <source>
        <dbReference type="ARBA" id="ARBA00022801"/>
    </source>
</evidence>
<feature type="compositionally biased region" description="Basic and acidic residues" evidence="7">
    <location>
        <begin position="243"/>
        <end position="268"/>
    </location>
</feature>
<keyword evidence="6" id="KW-0547">Nucleotide-binding</keyword>
<sequence length="428" mass="49282">MTRSYVWATTGSTIASFMFIWAPYEVRLYFGKYTQRIMSFFYPYIKISIHEYTGDRLERSEAYYAAVVAYLSINSSKLTFHKRYREIITEAYLKHVIQQGKEITVRHRKLYTNDSGNKWQIYKQTTWSHIVFEHPATVETLAMEPAKKEIIEDLVTFSKSKDFYARTGKTWKRGYLLYGPPGTGKSTMIAAMANLLNYDVYDLELTAVKENTELRKLLIESTRKSIIVIEDIDCSLDLTGQRTKKEEKSPDEDKEKSEKEIRKEHKEESSSKVTLSGLLNFIDGLWSASGGERLIVFTTNYVEKLDPALTRRGRMDKHIELSYCIFEAFEVLSRNYLRLEAHPLLDKIESLMKVTKITPADVAENLVPKSPLDDAEKCLSRLIQALEEAKEAAEATENDERSIHKKSSSSYQGSRGPCHGRCCPTTRK</sequence>
<evidence type="ECO:0000256" key="4">
    <source>
        <dbReference type="ARBA" id="ARBA00022842"/>
    </source>
</evidence>
<dbReference type="InParanoid" id="A0A2K1YA79"/>
<dbReference type="Pfam" id="PF14363">
    <property type="entry name" value="AAA_assoc"/>
    <property type="match status" value="1"/>
</dbReference>
<dbReference type="GO" id="GO:0016887">
    <property type="term" value="F:ATP hydrolysis activity"/>
    <property type="evidence" value="ECO:0007669"/>
    <property type="project" value="InterPro"/>
</dbReference>
<evidence type="ECO:0000313" key="11">
    <source>
        <dbReference type="Proteomes" id="UP000006729"/>
    </source>
</evidence>
<dbReference type="Pfam" id="PF25568">
    <property type="entry name" value="AAA_lid_At3g28540"/>
    <property type="match status" value="1"/>
</dbReference>
<feature type="transmembrane region" description="Helical" evidence="8">
    <location>
        <begin position="6"/>
        <end position="24"/>
    </location>
</feature>
<keyword evidence="8" id="KW-1133">Transmembrane helix</keyword>
<comment type="similarity">
    <text evidence="2">Belongs to the AAA ATPase family. BCS1 subfamily.</text>
</comment>
<feature type="compositionally biased region" description="Basic and acidic residues" evidence="7">
    <location>
        <begin position="392"/>
        <end position="402"/>
    </location>
</feature>
<dbReference type="EMBL" id="CM009301">
    <property type="protein sequence ID" value="PNT09933.1"/>
    <property type="molecule type" value="Genomic_DNA"/>
</dbReference>
<evidence type="ECO:0000256" key="2">
    <source>
        <dbReference type="ARBA" id="ARBA00007448"/>
    </source>
</evidence>
<gene>
    <name evidence="10" type="ORF">POPTR_012G072300</name>
</gene>
<evidence type="ECO:0000256" key="6">
    <source>
        <dbReference type="RuleBase" id="RU003651"/>
    </source>
</evidence>
<dbReference type="Gene3D" id="6.10.280.40">
    <property type="match status" value="1"/>
</dbReference>
<evidence type="ECO:0000256" key="7">
    <source>
        <dbReference type="SAM" id="MobiDB-lite"/>
    </source>
</evidence>
<dbReference type="InterPro" id="IPR058017">
    <property type="entry name" value="At3g28540-like_C"/>
</dbReference>
<dbReference type="CDD" id="cd19510">
    <property type="entry name" value="RecA-like_BCS1"/>
    <property type="match status" value="1"/>
</dbReference>
<dbReference type="GO" id="GO:0005524">
    <property type="term" value="F:ATP binding"/>
    <property type="evidence" value="ECO:0007669"/>
    <property type="project" value="UniProtKB-KW"/>
</dbReference>
<proteinExistence type="inferred from homology"/>
<feature type="domain" description="AAA+ ATPase" evidence="9">
    <location>
        <begin position="171"/>
        <end position="324"/>
    </location>
</feature>
<keyword evidence="8" id="KW-0812">Transmembrane</keyword>
<keyword evidence="4" id="KW-0460">Magnesium</keyword>
<keyword evidence="11" id="KW-1185">Reference proteome</keyword>
<reference evidence="10 11" key="1">
    <citation type="journal article" date="2006" name="Science">
        <title>The genome of black cottonwood, Populus trichocarpa (Torr. &amp; Gray).</title>
        <authorList>
            <person name="Tuskan G.A."/>
            <person name="Difazio S."/>
            <person name="Jansson S."/>
            <person name="Bohlmann J."/>
            <person name="Grigoriev I."/>
            <person name="Hellsten U."/>
            <person name="Putnam N."/>
            <person name="Ralph S."/>
            <person name="Rombauts S."/>
            <person name="Salamov A."/>
            <person name="Schein J."/>
            <person name="Sterck L."/>
            <person name="Aerts A."/>
            <person name="Bhalerao R.R."/>
            <person name="Bhalerao R.P."/>
            <person name="Blaudez D."/>
            <person name="Boerjan W."/>
            <person name="Brun A."/>
            <person name="Brunner A."/>
            <person name="Busov V."/>
            <person name="Campbell M."/>
            <person name="Carlson J."/>
            <person name="Chalot M."/>
            <person name="Chapman J."/>
            <person name="Chen G.L."/>
            <person name="Cooper D."/>
            <person name="Coutinho P.M."/>
            <person name="Couturier J."/>
            <person name="Covert S."/>
            <person name="Cronk Q."/>
            <person name="Cunningham R."/>
            <person name="Davis J."/>
            <person name="Degroeve S."/>
            <person name="Dejardin A."/>
            <person name="Depamphilis C."/>
            <person name="Detter J."/>
            <person name="Dirks B."/>
            <person name="Dubchak I."/>
            <person name="Duplessis S."/>
            <person name="Ehlting J."/>
            <person name="Ellis B."/>
            <person name="Gendler K."/>
            <person name="Goodstein D."/>
            <person name="Gribskov M."/>
            <person name="Grimwood J."/>
            <person name="Groover A."/>
            <person name="Gunter L."/>
            <person name="Hamberger B."/>
            <person name="Heinze B."/>
            <person name="Helariutta Y."/>
            <person name="Henrissat B."/>
            <person name="Holligan D."/>
            <person name="Holt R."/>
            <person name="Huang W."/>
            <person name="Islam-Faridi N."/>
            <person name="Jones S."/>
            <person name="Jones-Rhoades M."/>
            <person name="Jorgensen R."/>
            <person name="Joshi C."/>
            <person name="Kangasjarvi J."/>
            <person name="Karlsson J."/>
            <person name="Kelleher C."/>
            <person name="Kirkpatrick R."/>
            <person name="Kirst M."/>
            <person name="Kohler A."/>
            <person name="Kalluri U."/>
            <person name="Larimer F."/>
            <person name="Leebens-Mack J."/>
            <person name="Leple J.C."/>
            <person name="Locascio P."/>
            <person name="Lou Y."/>
            <person name="Lucas S."/>
            <person name="Martin F."/>
            <person name="Montanini B."/>
            <person name="Napoli C."/>
            <person name="Nelson D.R."/>
            <person name="Nelson C."/>
            <person name="Nieminen K."/>
            <person name="Nilsson O."/>
            <person name="Pereda V."/>
            <person name="Peter G."/>
            <person name="Philippe R."/>
            <person name="Pilate G."/>
            <person name="Poliakov A."/>
            <person name="Razumovskaya J."/>
            <person name="Richardson P."/>
            <person name="Rinaldi C."/>
            <person name="Ritland K."/>
            <person name="Rouze P."/>
            <person name="Ryaboy D."/>
            <person name="Schmutz J."/>
            <person name="Schrader J."/>
            <person name="Segerman B."/>
            <person name="Shin H."/>
            <person name="Siddiqui A."/>
            <person name="Sterky F."/>
            <person name="Terry A."/>
            <person name="Tsai C.J."/>
            <person name="Uberbacher E."/>
            <person name="Unneberg P."/>
            <person name="Vahala J."/>
            <person name="Wall K."/>
            <person name="Wessler S."/>
            <person name="Yang G."/>
            <person name="Yin T."/>
            <person name="Douglas C."/>
            <person name="Marra M."/>
            <person name="Sandberg G."/>
            <person name="Van de Peer Y."/>
            <person name="Rokhsar D."/>
        </authorList>
    </citation>
    <scope>NUCLEOTIDE SEQUENCE [LARGE SCALE GENOMIC DNA]</scope>
    <source>
        <strain evidence="11">cv. Nisqually</strain>
    </source>
</reference>
<dbReference type="InterPro" id="IPR003959">
    <property type="entry name" value="ATPase_AAA_core"/>
</dbReference>
<evidence type="ECO:0000259" key="9">
    <source>
        <dbReference type="SMART" id="SM00382"/>
    </source>
</evidence>
<dbReference type="InterPro" id="IPR003593">
    <property type="entry name" value="AAA+_ATPase"/>
</dbReference>
<dbReference type="Gene3D" id="3.40.50.300">
    <property type="entry name" value="P-loop containing nucleotide triphosphate hydrolases"/>
    <property type="match status" value="1"/>
</dbReference>
<evidence type="ECO:0000256" key="8">
    <source>
        <dbReference type="SAM" id="Phobius"/>
    </source>
</evidence>
<keyword evidence="3" id="KW-0378">Hydrolase</keyword>
<dbReference type="SUPFAM" id="SSF52540">
    <property type="entry name" value="P-loop containing nucleoside triphosphate hydrolases"/>
    <property type="match status" value="1"/>
</dbReference>
<comment type="catalytic activity">
    <reaction evidence="5">
        <text>ATP + H2O = ADP + phosphate + H(+)</text>
        <dbReference type="Rhea" id="RHEA:13065"/>
        <dbReference type="ChEBI" id="CHEBI:15377"/>
        <dbReference type="ChEBI" id="CHEBI:15378"/>
        <dbReference type="ChEBI" id="CHEBI:30616"/>
        <dbReference type="ChEBI" id="CHEBI:43474"/>
        <dbReference type="ChEBI" id="CHEBI:456216"/>
    </reaction>
</comment>
<protein>
    <recommendedName>
        <fullName evidence="9">AAA+ ATPase domain-containing protein</fullName>
    </recommendedName>
</protein>